<dbReference type="Gene3D" id="3.30.200.20">
    <property type="entry name" value="Phosphorylase Kinase, domain 1"/>
    <property type="match status" value="1"/>
</dbReference>
<evidence type="ECO:0000256" key="3">
    <source>
        <dbReference type="ARBA" id="ARBA00022777"/>
    </source>
</evidence>
<dbReference type="GO" id="GO:0005524">
    <property type="term" value="F:ATP binding"/>
    <property type="evidence" value="ECO:0007669"/>
    <property type="project" value="UniProtKB-KW"/>
</dbReference>
<dbReference type="InterPro" id="IPR000719">
    <property type="entry name" value="Prot_kinase_dom"/>
</dbReference>
<evidence type="ECO:0000313" key="6">
    <source>
        <dbReference type="EMBL" id="KFE69018.1"/>
    </source>
</evidence>
<evidence type="ECO:0000313" key="7">
    <source>
        <dbReference type="Proteomes" id="UP000028725"/>
    </source>
</evidence>
<keyword evidence="4" id="KW-0067">ATP-binding</keyword>
<accession>A0A085WMV5</accession>
<dbReference type="Gene3D" id="1.10.510.10">
    <property type="entry name" value="Transferase(Phosphotransferase) domain 1"/>
    <property type="match status" value="1"/>
</dbReference>
<evidence type="ECO:0000259" key="5">
    <source>
        <dbReference type="PROSITE" id="PS50011"/>
    </source>
</evidence>
<dbReference type="PATRIC" id="fig|394096.3.peg.2965"/>
<dbReference type="PANTHER" id="PTHR43289">
    <property type="entry name" value="MITOGEN-ACTIVATED PROTEIN KINASE KINASE KINASE 20-RELATED"/>
    <property type="match status" value="1"/>
</dbReference>
<gene>
    <name evidence="6" type="ORF">DB31_6920</name>
</gene>
<dbReference type="Proteomes" id="UP000028725">
    <property type="component" value="Unassembled WGS sequence"/>
</dbReference>
<keyword evidence="2" id="KW-0547">Nucleotide-binding</keyword>
<dbReference type="PANTHER" id="PTHR43289:SF6">
    <property type="entry name" value="SERINE_THREONINE-PROTEIN KINASE NEKL-3"/>
    <property type="match status" value="1"/>
</dbReference>
<dbReference type="CDD" id="cd14014">
    <property type="entry name" value="STKc_PknB_like"/>
    <property type="match status" value="1"/>
</dbReference>
<feature type="domain" description="Protein kinase" evidence="5">
    <location>
        <begin position="26"/>
        <end position="288"/>
    </location>
</feature>
<dbReference type="PROSITE" id="PS50011">
    <property type="entry name" value="PROTEIN_KINASE_DOM"/>
    <property type="match status" value="1"/>
</dbReference>
<dbReference type="EMBL" id="JMCB01000005">
    <property type="protein sequence ID" value="KFE69018.1"/>
    <property type="molecule type" value="Genomic_DNA"/>
</dbReference>
<keyword evidence="7" id="KW-1185">Reference proteome</keyword>
<organism evidence="6 7">
    <name type="scientific">Hyalangium minutum</name>
    <dbReference type="NCBI Taxonomy" id="394096"/>
    <lineage>
        <taxon>Bacteria</taxon>
        <taxon>Pseudomonadati</taxon>
        <taxon>Myxococcota</taxon>
        <taxon>Myxococcia</taxon>
        <taxon>Myxococcales</taxon>
        <taxon>Cystobacterineae</taxon>
        <taxon>Archangiaceae</taxon>
        <taxon>Hyalangium</taxon>
    </lineage>
</organism>
<dbReference type="InterPro" id="IPR008271">
    <property type="entry name" value="Ser/Thr_kinase_AS"/>
</dbReference>
<dbReference type="Pfam" id="PF00069">
    <property type="entry name" value="Pkinase"/>
    <property type="match status" value="1"/>
</dbReference>
<comment type="caution">
    <text evidence="6">The sequence shown here is derived from an EMBL/GenBank/DDBJ whole genome shotgun (WGS) entry which is preliminary data.</text>
</comment>
<dbReference type="STRING" id="394096.DB31_6920"/>
<reference evidence="6 7" key="1">
    <citation type="submission" date="2014-04" db="EMBL/GenBank/DDBJ databases">
        <title>Genome assembly of Hyalangium minutum DSM 14724.</title>
        <authorList>
            <person name="Sharma G."/>
            <person name="Subramanian S."/>
        </authorList>
    </citation>
    <scope>NUCLEOTIDE SEQUENCE [LARGE SCALE GENOMIC DNA]</scope>
    <source>
        <strain evidence="6 7">DSM 14724</strain>
    </source>
</reference>
<dbReference type="InterPro" id="IPR011009">
    <property type="entry name" value="Kinase-like_dom_sf"/>
</dbReference>
<dbReference type="GO" id="GO:0004674">
    <property type="term" value="F:protein serine/threonine kinase activity"/>
    <property type="evidence" value="ECO:0007669"/>
    <property type="project" value="TreeGrafter"/>
</dbReference>
<dbReference type="AlphaFoldDB" id="A0A085WMV5"/>
<evidence type="ECO:0000256" key="1">
    <source>
        <dbReference type="ARBA" id="ARBA00022679"/>
    </source>
</evidence>
<evidence type="ECO:0000256" key="2">
    <source>
        <dbReference type="ARBA" id="ARBA00022741"/>
    </source>
</evidence>
<proteinExistence type="predicted"/>
<name>A0A085WMV5_9BACT</name>
<sequence>MGVASMGCVRAREEVESMVGQRHGPLILERMLGVGAIGSVYLAMHPATGKRFALRLLHPHLAANPVVRSRFLVEAQAASRVIHRNVARVLDVRVGPADLPTLLMEYVEGERLSFMPVPFSPTEVMSLLIQVLEGLEAAHARGVVHCDLKPDNLILTRDTHGERQVQVLDFGMASVLASCFSQEEIASGVVLGSPAYMAPEQWVTTAADTRMDVYALGVIGYRLLTGRLPFGRGRLGEVRLQEQEARPPAPHTLDSRISKVLSLVIMQAIAWRPEDRFPSSRDFQLALIQAQRHIPKPTLTLQPVAPRTQEPAGLQVRVAGLGSSEPRAVQASDVTSEGLFIAYEGAPPPLAARLALELSFHGKTLPAAGDVVRHVSQDEARAWSVSAGFFLHFVEPSPELSALVAQVRANNGEPPPDPELAQLLSRTAALGKDPYIFLGLPDSASFDEVRQRAETALRRVEVFWSRPLPANQRRDLEMLRARVDAARRTLGDPLTRASYDATKGNAHGIARCILAGLSDEAVGPIRRAFLDARPGSEARARSLFIQARSLEAQHALQQAVDCYGQALALDPLHLAAQRHYWALRRHLRPMTISVPTINPGRSPEAVPR</sequence>
<dbReference type="SUPFAM" id="SSF56112">
    <property type="entry name" value="Protein kinase-like (PK-like)"/>
    <property type="match status" value="1"/>
</dbReference>
<evidence type="ECO:0000256" key="4">
    <source>
        <dbReference type="ARBA" id="ARBA00022840"/>
    </source>
</evidence>
<dbReference type="PROSITE" id="PS00108">
    <property type="entry name" value="PROTEIN_KINASE_ST"/>
    <property type="match status" value="1"/>
</dbReference>
<keyword evidence="3 6" id="KW-0418">Kinase</keyword>
<dbReference type="SMART" id="SM00220">
    <property type="entry name" value="S_TKc"/>
    <property type="match status" value="1"/>
</dbReference>
<protein>
    <submittedName>
        <fullName evidence="6">Serine/threonine-protein kinase pkn3</fullName>
    </submittedName>
</protein>
<keyword evidence="1" id="KW-0808">Transferase</keyword>